<evidence type="ECO:0000256" key="5">
    <source>
        <dbReference type="ARBA" id="ARBA00023163"/>
    </source>
</evidence>
<dbReference type="SUPFAM" id="SSF52540">
    <property type="entry name" value="P-loop containing nucleoside triphosphate hydrolases"/>
    <property type="match status" value="1"/>
</dbReference>
<dbReference type="PROSITE" id="PS50045">
    <property type="entry name" value="SIGMA54_INTERACT_4"/>
    <property type="match status" value="1"/>
</dbReference>
<dbReference type="GO" id="GO:0005524">
    <property type="term" value="F:ATP binding"/>
    <property type="evidence" value="ECO:0007669"/>
    <property type="project" value="UniProtKB-KW"/>
</dbReference>
<evidence type="ECO:0000313" key="8">
    <source>
        <dbReference type="Proteomes" id="UP000254208"/>
    </source>
</evidence>
<evidence type="ECO:0000259" key="6">
    <source>
        <dbReference type="PROSITE" id="PS50045"/>
    </source>
</evidence>
<dbReference type="InterPro" id="IPR058031">
    <property type="entry name" value="AAA_lid_NorR"/>
</dbReference>
<dbReference type="FunFam" id="3.40.50.300:FF:000006">
    <property type="entry name" value="DNA-binding transcriptional regulator NtrC"/>
    <property type="match status" value="1"/>
</dbReference>
<dbReference type="InterPro" id="IPR012704">
    <property type="entry name" value="Sig_transdc_resp-reg_PrpR"/>
</dbReference>
<evidence type="ECO:0000256" key="4">
    <source>
        <dbReference type="ARBA" id="ARBA00023125"/>
    </source>
</evidence>
<dbReference type="InterPro" id="IPR009057">
    <property type="entry name" value="Homeodomain-like_sf"/>
</dbReference>
<dbReference type="AlphaFoldDB" id="A0A379FPE9"/>
<sequence length="542" mass="60941">MDKPIIWTVSVSRLFTLFRDISPEFSEQAEITPLNLGFEQAVEAVRQRLQEGHCDAIISAGSNGAYLKSHVSVPIINVKISGFDVMQALTKAREISDKIGIINYKKPLSSLDEFQQRFGLQIEQRSYVTAEDARAQLKALKALGISVVVGAGLIMDLADEMGMTGVFVYSTQTIRQAFSDAIELSLMSRRENHSQDKYLPPNPAKVRYTINDLIGLSLQMERVRQTIMLYARSDATVLVQGASGTGKEMVAQAIHHEYTLFNQHKRSKQQMPFVAVNCGAIPETLLEAELFGYEEGAFTGSRRGGRAGLFELANGGTLFLDEIGEMPIALQTKLLRVLEERSVVRVGGYKPLQVNVRVICATHCDLDGWVKEGRFRADLFYRLGVLRMRVPALNERGDDIFVLAERLLKLAFAGLRLPLPSFRVQQLIVCKEFFLEYSWPGNVRELRNLMERVALYCSAYPEKAITTQMLISLSPERQGSEHKDVVIKDKSHEPLEDVMARFNGDRKAVAEYLGISRTTLWRRLSSYSSRPNSRIAPRKSKN</sequence>
<gene>
    <name evidence="7" type="primary">prpR</name>
    <name evidence="7" type="ORF">NCTC11801_01488</name>
</gene>
<dbReference type="InterPro" id="IPR025943">
    <property type="entry name" value="Sigma_54_int_dom_ATP-bd_2"/>
</dbReference>
<dbReference type="Pfam" id="PF25601">
    <property type="entry name" value="AAA_lid_14"/>
    <property type="match status" value="1"/>
</dbReference>
<dbReference type="Gene3D" id="3.40.50.2300">
    <property type="match status" value="1"/>
</dbReference>
<dbReference type="PROSITE" id="PS00688">
    <property type="entry name" value="SIGMA54_INTERACT_3"/>
    <property type="match status" value="1"/>
</dbReference>
<organism evidence="7 8">
    <name type="scientific">Providencia rettgeri</name>
    <dbReference type="NCBI Taxonomy" id="587"/>
    <lineage>
        <taxon>Bacteria</taxon>
        <taxon>Pseudomonadati</taxon>
        <taxon>Pseudomonadota</taxon>
        <taxon>Gammaproteobacteria</taxon>
        <taxon>Enterobacterales</taxon>
        <taxon>Morganellaceae</taxon>
        <taxon>Providencia</taxon>
    </lineage>
</organism>
<dbReference type="GeneID" id="93672483"/>
<dbReference type="SMART" id="SM00382">
    <property type="entry name" value="AAA"/>
    <property type="match status" value="1"/>
</dbReference>
<dbReference type="Gene3D" id="1.10.8.60">
    <property type="match status" value="1"/>
</dbReference>
<feature type="domain" description="Sigma-54 factor interaction" evidence="6">
    <location>
        <begin position="213"/>
        <end position="455"/>
    </location>
</feature>
<protein>
    <submittedName>
        <fullName evidence="7">Propionate catabolism operon regulatory protein</fullName>
    </submittedName>
</protein>
<dbReference type="PANTHER" id="PTHR32071">
    <property type="entry name" value="TRANSCRIPTIONAL REGULATORY PROTEIN"/>
    <property type="match status" value="1"/>
</dbReference>
<dbReference type="Gene3D" id="1.20.5.170">
    <property type="match status" value="1"/>
</dbReference>
<evidence type="ECO:0000313" key="7">
    <source>
        <dbReference type="EMBL" id="SUC30558.1"/>
    </source>
</evidence>
<keyword evidence="4" id="KW-0238">DNA-binding</keyword>
<dbReference type="EMBL" id="UGTZ01000001">
    <property type="protein sequence ID" value="SUC30558.1"/>
    <property type="molecule type" value="Genomic_DNA"/>
</dbReference>
<reference evidence="7 8" key="1">
    <citation type="submission" date="2018-06" db="EMBL/GenBank/DDBJ databases">
        <authorList>
            <consortium name="Pathogen Informatics"/>
            <person name="Doyle S."/>
        </authorList>
    </citation>
    <scope>NUCLEOTIDE SEQUENCE [LARGE SCALE GENOMIC DNA]</scope>
    <source>
        <strain evidence="7 8">NCTC11801</strain>
    </source>
</reference>
<dbReference type="GO" id="GO:0006355">
    <property type="term" value="P:regulation of DNA-templated transcription"/>
    <property type="evidence" value="ECO:0007669"/>
    <property type="project" value="InterPro"/>
</dbReference>
<dbReference type="Pfam" id="PF06506">
    <property type="entry name" value="PrpR_N"/>
    <property type="match status" value="1"/>
</dbReference>
<dbReference type="InterPro" id="IPR003593">
    <property type="entry name" value="AAA+_ATPase"/>
</dbReference>
<name>A0A379FPE9_PRORE</name>
<dbReference type="Pfam" id="PF02954">
    <property type="entry name" value="HTH_8"/>
    <property type="match status" value="1"/>
</dbReference>
<evidence type="ECO:0000256" key="1">
    <source>
        <dbReference type="ARBA" id="ARBA00022741"/>
    </source>
</evidence>
<dbReference type="InterPro" id="IPR010524">
    <property type="entry name" value="Sig_transdc_resp-reg_PrpR_N"/>
</dbReference>
<dbReference type="CDD" id="cd00009">
    <property type="entry name" value="AAA"/>
    <property type="match status" value="1"/>
</dbReference>
<keyword evidence="5" id="KW-0804">Transcription</keyword>
<dbReference type="Gene3D" id="1.10.10.60">
    <property type="entry name" value="Homeodomain-like"/>
    <property type="match status" value="1"/>
</dbReference>
<dbReference type="SUPFAM" id="SSF159800">
    <property type="entry name" value="PrpR receptor domain-like"/>
    <property type="match status" value="1"/>
</dbReference>
<evidence type="ECO:0000256" key="3">
    <source>
        <dbReference type="ARBA" id="ARBA00023015"/>
    </source>
</evidence>
<dbReference type="InterPro" id="IPR002197">
    <property type="entry name" value="HTH_Fis"/>
</dbReference>
<dbReference type="InterPro" id="IPR027417">
    <property type="entry name" value="P-loop_NTPase"/>
</dbReference>
<dbReference type="InterPro" id="IPR002078">
    <property type="entry name" value="Sigma_54_int"/>
</dbReference>
<dbReference type="PROSITE" id="PS00676">
    <property type="entry name" value="SIGMA54_INTERACT_2"/>
    <property type="match status" value="1"/>
</dbReference>
<dbReference type="GO" id="GO:0005737">
    <property type="term" value="C:cytoplasm"/>
    <property type="evidence" value="ECO:0007669"/>
    <property type="project" value="InterPro"/>
</dbReference>
<dbReference type="PANTHER" id="PTHR32071:SF81">
    <property type="entry name" value="PROPIONATE CATABOLISM OPERON REGULATORY PROTEIN"/>
    <property type="match status" value="1"/>
</dbReference>
<evidence type="ECO:0000256" key="2">
    <source>
        <dbReference type="ARBA" id="ARBA00022840"/>
    </source>
</evidence>
<dbReference type="NCBIfam" id="TIGR02329">
    <property type="entry name" value="propionate_PrpR"/>
    <property type="match status" value="1"/>
</dbReference>
<dbReference type="RefSeq" id="WP_115166900.1">
    <property type="nucleotide sequence ID" value="NZ_ABEXOC020000009.1"/>
</dbReference>
<dbReference type="GO" id="GO:0043565">
    <property type="term" value="F:sequence-specific DNA binding"/>
    <property type="evidence" value="ECO:0007669"/>
    <property type="project" value="InterPro"/>
</dbReference>
<keyword evidence="2" id="KW-0067">ATP-binding</keyword>
<accession>A0A379FPE9</accession>
<dbReference type="Gene3D" id="3.40.50.300">
    <property type="entry name" value="P-loop containing nucleotide triphosphate hydrolases"/>
    <property type="match status" value="1"/>
</dbReference>
<keyword evidence="1" id="KW-0547">Nucleotide-binding</keyword>
<dbReference type="Pfam" id="PF00158">
    <property type="entry name" value="Sigma54_activat"/>
    <property type="match status" value="1"/>
</dbReference>
<dbReference type="GO" id="GO:0000156">
    <property type="term" value="F:phosphorelay response regulator activity"/>
    <property type="evidence" value="ECO:0007669"/>
    <property type="project" value="InterPro"/>
</dbReference>
<proteinExistence type="predicted"/>
<dbReference type="Proteomes" id="UP000254208">
    <property type="component" value="Unassembled WGS sequence"/>
</dbReference>
<dbReference type="GO" id="GO:0019629">
    <property type="term" value="P:propionate catabolic process, 2-methylcitrate cycle"/>
    <property type="evidence" value="ECO:0007669"/>
    <property type="project" value="InterPro"/>
</dbReference>
<dbReference type="InterPro" id="IPR025944">
    <property type="entry name" value="Sigma_54_int_dom_CS"/>
</dbReference>
<dbReference type="SUPFAM" id="SSF46689">
    <property type="entry name" value="Homeodomain-like"/>
    <property type="match status" value="1"/>
</dbReference>
<keyword evidence="3" id="KW-0805">Transcription regulation</keyword>
<dbReference type="NCBIfam" id="NF011953">
    <property type="entry name" value="PRK15424.1"/>
    <property type="match status" value="1"/>
</dbReference>